<feature type="compositionally biased region" description="Acidic residues" evidence="1">
    <location>
        <begin position="183"/>
        <end position="192"/>
    </location>
</feature>
<evidence type="ECO:0000313" key="3">
    <source>
        <dbReference type="Proteomes" id="UP001152622"/>
    </source>
</evidence>
<feature type="compositionally biased region" description="Polar residues" evidence="1">
    <location>
        <begin position="297"/>
        <end position="310"/>
    </location>
</feature>
<evidence type="ECO:0000313" key="2">
    <source>
        <dbReference type="EMBL" id="KAJ8353460.1"/>
    </source>
</evidence>
<proteinExistence type="predicted"/>
<dbReference type="OrthoDB" id="10417668at2759"/>
<feature type="compositionally biased region" description="Polar residues" evidence="1">
    <location>
        <begin position="366"/>
        <end position="382"/>
    </location>
</feature>
<protein>
    <submittedName>
        <fullName evidence="2">Uncharacterized protein</fullName>
    </submittedName>
</protein>
<comment type="caution">
    <text evidence="2">The sequence shown here is derived from an EMBL/GenBank/DDBJ whole genome shotgun (WGS) entry which is preliminary data.</text>
</comment>
<reference evidence="2" key="1">
    <citation type="journal article" date="2023" name="Science">
        <title>Genome structures resolve the early diversification of teleost fishes.</title>
        <authorList>
            <person name="Parey E."/>
            <person name="Louis A."/>
            <person name="Montfort J."/>
            <person name="Bouchez O."/>
            <person name="Roques C."/>
            <person name="Iampietro C."/>
            <person name="Lluch J."/>
            <person name="Castinel A."/>
            <person name="Donnadieu C."/>
            <person name="Desvignes T."/>
            <person name="Floi Bucao C."/>
            <person name="Jouanno E."/>
            <person name="Wen M."/>
            <person name="Mejri S."/>
            <person name="Dirks R."/>
            <person name="Jansen H."/>
            <person name="Henkel C."/>
            <person name="Chen W.J."/>
            <person name="Zahm M."/>
            <person name="Cabau C."/>
            <person name="Klopp C."/>
            <person name="Thompson A.W."/>
            <person name="Robinson-Rechavi M."/>
            <person name="Braasch I."/>
            <person name="Lecointre G."/>
            <person name="Bobe J."/>
            <person name="Postlethwait J.H."/>
            <person name="Berthelot C."/>
            <person name="Roest Crollius H."/>
            <person name="Guiguen Y."/>
        </authorList>
    </citation>
    <scope>NUCLEOTIDE SEQUENCE</scope>
    <source>
        <strain evidence="2">WJC10195</strain>
    </source>
</reference>
<dbReference type="AlphaFoldDB" id="A0A9Q1ISU2"/>
<feature type="compositionally biased region" description="Low complexity" evidence="1">
    <location>
        <begin position="256"/>
        <end position="265"/>
    </location>
</feature>
<keyword evidence="3" id="KW-1185">Reference proteome</keyword>
<evidence type="ECO:0000256" key="1">
    <source>
        <dbReference type="SAM" id="MobiDB-lite"/>
    </source>
</evidence>
<feature type="compositionally biased region" description="Polar residues" evidence="1">
    <location>
        <begin position="152"/>
        <end position="167"/>
    </location>
</feature>
<name>A0A9Q1ISU2_SYNKA</name>
<organism evidence="2 3">
    <name type="scientific">Synaphobranchus kaupii</name>
    <name type="common">Kaup's arrowtooth eel</name>
    <dbReference type="NCBI Taxonomy" id="118154"/>
    <lineage>
        <taxon>Eukaryota</taxon>
        <taxon>Metazoa</taxon>
        <taxon>Chordata</taxon>
        <taxon>Craniata</taxon>
        <taxon>Vertebrata</taxon>
        <taxon>Euteleostomi</taxon>
        <taxon>Actinopterygii</taxon>
        <taxon>Neopterygii</taxon>
        <taxon>Teleostei</taxon>
        <taxon>Anguilliformes</taxon>
        <taxon>Synaphobranchidae</taxon>
        <taxon>Synaphobranchus</taxon>
    </lineage>
</organism>
<feature type="compositionally biased region" description="Polar residues" evidence="1">
    <location>
        <begin position="109"/>
        <end position="118"/>
    </location>
</feature>
<dbReference type="Proteomes" id="UP001152622">
    <property type="component" value="Chromosome 7"/>
</dbReference>
<feature type="region of interest" description="Disordered" evidence="1">
    <location>
        <begin position="100"/>
        <end position="382"/>
    </location>
</feature>
<feature type="compositionally biased region" description="Low complexity" evidence="1">
    <location>
        <begin position="320"/>
        <end position="338"/>
    </location>
</feature>
<dbReference type="EMBL" id="JAINUF010000007">
    <property type="protein sequence ID" value="KAJ8353460.1"/>
    <property type="molecule type" value="Genomic_DNA"/>
</dbReference>
<gene>
    <name evidence="2" type="ORF">SKAU_G00210270</name>
</gene>
<accession>A0A9Q1ISU2</accession>
<sequence length="382" mass="40185">MDQLKEEALYNLRTEYLDYLISPDSDETKRKIVQGIRSYLEKRQHFLYLWRSKQAWEEVNQMWKLAWEKHHSKSGVTAKPVSSVAVQHALEGAVHGAIPAITQAPPPTEDNTALSIDSSPPPSGLDNSVDFVTSTDNVAPLVSPPSLEEFGGNSSVSCITPATTEDVTPQDVESAAAVLSAEPGEETVEPLEAEPATADTAAQPGEETVKPLEAEPATADTAAQPGEKTVKPLEAEPATADTAAQPGEETVEPLGAEPATADAAAQPGEETVEPQDAEPASTGPSALPGGEVYAPQQVESAPTEKSTQAEDPTPPLVDFSSPPAASPPAESGEPLPLSAAQTEGSCKETPGETEQEANPRPFYDSSGPQSLRQSVVLQSKAR</sequence>